<keyword evidence="1" id="KW-1133">Transmembrane helix</keyword>
<sequence length="78" mass="8265">AIPGCSALNLSFFSIACCLARCLDFFRLLSRFISVFVRSDLPIRSPRANRVASVAVTGATSSMLIAGTLLMILISGLA</sequence>
<reference evidence="2 3" key="1">
    <citation type="submission" date="2016-03" db="EMBL/GenBank/DDBJ databases">
        <title>Trachymyrmex septentrionalis WGS genome.</title>
        <authorList>
            <person name="Nygaard S."/>
            <person name="Hu H."/>
            <person name="Boomsma J."/>
            <person name="Zhang G."/>
        </authorList>
    </citation>
    <scope>NUCLEOTIDE SEQUENCE [LARGE SCALE GENOMIC DNA]</scope>
    <source>
        <strain evidence="2">Tsep2-gDNA-1</strain>
        <tissue evidence="2">Whole body</tissue>
    </source>
</reference>
<accession>A0A195F1T3</accession>
<feature type="non-terminal residue" evidence="2">
    <location>
        <position position="1"/>
    </location>
</feature>
<organism evidence="2 3">
    <name type="scientific">Trachymyrmex septentrionalis</name>
    <dbReference type="NCBI Taxonomy" id="34720"/>
    <lineage>
        <taxon>Eukaryota</taxon>
        <taxon>Metazoa</taxon>
        <taxon>Ecdysozoa</taxon>
        <taxon>Arthropoda</taxon>
        <taxon>Hexapoda</taxon>
        <taxon>Insecta</taxon>
        <taxon>Pterygota</taxon>
        <taxon>Neoptera</taxon>
        <taxon>Endopterygota</taxon>
        <taxon>Hymenoptera</taxon>
        <taxon>Apocrita</taxon>
        <taxon>Aculeata</taxon>
        <taxon>Formicoidea</taxon>
        <taxon>Formicidae</taxon>
        <taxon>Myrmicinae</taxon>
        <taxon>Trachymyrmex</taxon>
    </lineage>
</organism>
<keyword evidence="1" id="KW-0812">Transmembrane</keyword>
<keyword evidence="3" id="KW-1185">Reference proteome</keyword>
<name>A0A195F1T3_9HYME</name>
<keyword evidence="1" id="KW-0472">Membrane</keyword>
<proteinExistence type="predicted"/>
<evidence type="ECO:0000256" key="1">
    <source>
        <dbReference type="SAM" id="Phobius"/>
    </source>
</evidence>
<dbReference type="AlphaFoldDB" id="A0A195F1T3"/>
<evidence type="ECO:0000313" key="2">
    <source>
        <dbReference type="EMBL" id="KYN34535.1"/>
    </source>
</evidence>
<dbReference type="EMBL" id="KQ981856">
    <property type="protein sequence ID" value="KYN34535.1"/>
    <property type="molecule type" value="Genomic_DNA"/>
</dbReference>
<feature type="transmembrane region" description="Helical" evidence="1">
    <location>
        <begin position="51"/>
        <end position="74"/>
    </location>
</feature>
<evidence type="ECO:0000313" key="3">
    <source>
        <dbReference type="Proteomes" id="UP000078541"/>
    </source>
</evidence>
<gene>
    <name evidence="2" type="ORF">ALC56_11022</name>
</gene>
<dbReference type="Proteomes" id="UP000078541">
    <property type="component" value="Unassembled WGS sequence"/>
</dbReference>
<protein>
    <submittedName>
        <fullName evidence="2">Uncharacterized protein</fullName>
    </submittedName>
</protein>